<feature type="transmembrane region" description="Helical" evidence="9">
    <location>
        <begin position="273"/>
        <end position="294"/>
    </location>
</feature>
<dbReference type="InterPro" id="IPR003663">
    <property type="entry name" value="Sugar/inositol_transpt"/>
</dbReference>
<feature type="domain" description="Major facilitator superfamily (MFS) profile" evidence="10">
    <location>
        <begin position="11"/>
        <end position="472"/>
    </location>
</feature>
<keyword evidence="6 9" id="KW-0472">Membrane</keyword>
<feature type="region of interest" description="Disordered" evidence="8">
    <location>
        <begin position="509"/>
        <end position="558"/>
    </location>
</feature>
<evidence type="ECO:0000256" key="6">
    <source>
        <dbReference type="ARBA" id="ARBA00023136"/>
    </source>
</evidence>
<dbReference type="PANTHER" id="PTHR48022">
    <property type="entry name" value="PLASTIDIC GLUCOSE TRANSPORTER 4"/>
    <property type="match status" value="1"/>
</dbReference>
<feature type="transmembrane region" description="Helical" evidence="9">
    <location>
        <begin position="450"/>
        <end position="468"/>
    </location>
</feature>
<dbReference type="PROSITE" id="PS00217">
    <property type="entry name" value="SUGAR_TRANSPORT_2"/>
    <property type="match status" value="1"/>
</dbReference>
<name>A0A2J6S6G0_HYAVF</name>
<feature type="transmembrane region" description="Helical" evidence="9">
    <location>
        <begin position="337"/>
        <end position="358"/>
    </location>
</feature>
<dbReference type="AlphaFoldDB" id="A0A2J6S6G0"/>
<dbReference type="PROSITE" id="PS00216">
    <property type="entry name" value="SUGAR_TRANSPORT_1"/>
    <property type="match status" value="2"/>
</dbReference>
<feature type="transmembrane region" description="Helical" evidence="9">
    <location>
        <begin position="96"/>
        <end position="116"/>
    </location>
</feature>
<evidence type="ECO:0000256" key="2">
    <source>
        <dbReference type="ARBA" id="ARBA00010992"/>
    </source>
</evidence>
<dbReference type="Proteomes" id="UP000235786">
    <property type="component" value="Unassembled WGS sequence"/>
</dbReference>
<keyword evidence="3 7" id="KW-0813">Transport</keyword>
<protein>
    <submittedName>
        <fullName evidence="11">Putative high-affinity glucose transporter</fullName>
    </submittedName>
</protein>
<feature type="transmembrane region" description="Helical" evidence="9">
    <location>
        <begin position="419"/>
        <end position="438"/>
    </location>
</feature>
<evidence type="ECO:0000256" key="3">
    <source>
        <dbReference type="ARBA" id="ARBA00022448"/>
    </source>
</evidence>
<dbReference type="InterPro" id="IPR050360">
    <property type="entry name" value="MFS_Sugar_Transporters"/>
</dbReference>
<dbReference type="GO" id="GO:0016020">
    <property type="term" value="C:membrane"/>
    <property type="evidence" value="ECO:0007669"/>
    <property type="project" value="UniProtKB-SubCell"/>
</dbReference>
<evidence type="ECO:0000256" key="1">
    <source>
        <dbReference type="ARBA" id="ARBA00004141"/>
    </source>
</evidence>
<dbReference type="PRINTS" id="PR00171">
    <property type="entry name" value="SUGRTRNSPORT"/>
</dbReference>
<feature type="transmembrane region" description="Helical" evidence="9">
    <location>
        <begin position="151"/>
        <end position="171"/>
    </location>
</feature>
<evidence type="ECO:0000259" key="10">
    <source>
        <dbReference type="PROSITE" id="PS50850"/>
    </source>
</evidence>
<feature type="transmembrane region" description="Helical" evidence="9">
    <location>
        <begin position="183"/>
        <end position="203"/>
    </location>
</feature>
<feature type="transmembrane region" description="Helical" evidence="9">
    <location>
        <begin position="383"/>
        <end position="407"/>
    </location>
</feature>
<keyword evidence="12" id="KW-1185">Reference proteome</keyword>
<dbReference type="FunFam" id="1.20.1250.20:FF:000026">
    <property type="entry name" value="MFS quinate transporter QutD"/>
    <property type="match status" value="1"/>
</dbReference>
<proteinExistence type="inferred from homology"/>
<dbReference type="OrthoDB" id="4142200at2759"/>
<feature type="transmembrane region" description="Helical" evidence="9">
    <location>
        <begin position="306"/>
        <end position="328"/>
    </location>
</feature>
<keyword evidence="5 9" id="KW-1133">Transmembrane helix</keyword>
<reference evidence="11 12" key="1">
    <citation type="submission" date="2016-04" db="EMBL/GenBank/DDBJ databases">
        <title>A degradative enzymes factory behind the ericoid mycorrhizal symbiosis.</title>
        <authorList>
            <consortium name="DOE Joint Genome Institute"/>
            <person name="Martino E."/>
            <person name="Morin E."/>
            <person name="Grelet G."/>
            <person name="Kuo A."/>
            <person name="Kohler A."/>
            <person name="Daghino S."/>
            <person name="Barry K."/>
            <person name="Choi C."/>
            <person name="Cichocki N."/>
            <person name="Clum A."/>
            <person name="Copeland A."/>
            <person name="Hainaut M."/>
            <person name="Haridas S."/>
            <person name="Labutti K."/>
            <person name="Lindquist E."/>
            <person name="Lipzen A."/>
            <person name="Khouja H.-R."/>
            <person name="Murat C."/>
            <person name="Ohm R."/>
            <person name="Olson A."/>
            <person name="Spatafora J."/>
            <person name="Veneault-Fourrey C."/>
            <person name="Henrissat B."/>
            <person name="Grigoriev I."/>
            <person name="Martin F."/>
            <person name="Perotto S."/>
        </authorList>
    </citation>
    <scope>NUCLEOTIDE SEQUENCE [LARGE SCALE GENOMIC DNA]</scope>
    <source>
        <strain evidence="11 12">F</strain>
    </source>
</reference>
<dbReference type="Gene3D" id="1.20.1250.20">
    <property type="entry name" value="MFS general substrate transporter like domains"/>
    <property type="match status" value="1"/>
</dbReference>
<dbReference type="PANTHER" id="PTHR48022:SF7">
    <property type="entry name" value="MAJOR FACILITATOR SUPERFAMILY (MFS) PROFILE DOMAIN-CONTAINING PROTEIN-RELATED"/>
    <property type="match status" value="1"/>
</dbReference>
<dbReference type="Pfam" id="PF00083">
    <property type="entry name" value="Sugar_tr"/>
    <property type="match status" value="1"/>
</dbReference>
<evidence type="ECO:0000256" key="5">
    <source>
        <dbReference type="ARBA" id="ARBA00022989"/>
    </source>
</evidence>
<sequence>MGYQVGNVYVIAAVAVVGGALFGFDISSMSAIISTNPYLCYFNQGPYYWDTDHLCSGPRASVQGGITASMPGGSWLGALISGYVSDILGRRRAIQVGSVIWVIGSIIVCASQNIGMLVVGRFINGLSVGICSAQVPVYITEIAPPSKRGRLVGCQQWAITWGILIMFYISYGCSFIKGTGAFRVPWGLQMIPAIFLFVAMLFLPESPRWLAKQDRWEDAVGVLALVHAKGDVNSPFVAKEMAEIREVVEFERANSDVTYFELFKPNMINRTHIGVFTQIWSQLTGMNVMMYYITYVFTMAGLGSNVLLPSSLQFVINVVMTVPALLYVDRWGRRPTLLVGAFLMMTWLFTNAALFAHYGVRPKPKQFPSAAESTAITGAPAKAVIACTYLFVASFAPTWGPVSWIYPPELYPLRVRGKAVALATSANWAFNFALAYFVPPAFANIRWEVYIVFGVFCVAMFFHVLFLFPETSQKPLEEVEEIFDDTTPGSIKHIGTPAWKTHVDTRTRRIERGEMDSEEKFERQGSHEEHLPTAPAPTRDDVPRAEVTDKEVPASNSP</sequence>
<feature type="compositionally biased region" description="Basic and acidic residues" evidence="8">
    <location>
        <begin position="509"/>
        <end position="531"/>
    </location>
</feature>
<accession>A0A2J6S6G0</accession>
<dbReference type="EMBL" id="KZ613939">
    <property type="protein sequence ID" value="PMD46355.1"/>
    <property type="molecule type" value="Genomic_DNA"/>
</dbReference>
<dbReference type="SUPFAM" id="SSF103473">
    <property type="entry name" value="MFS general substrate transporter"/>
    <property type="match status" value="1"/>
</dbReference>
<evidence type="ECO:0000313" key="11">
    <source>
        <dbReference type="EMBL" id="PMD46355.1"/>
    </source>
</evidence>
<keyword evidence="4 9" id="KW-0812">Transmembrane</keyword>
<dbReference type="InterPro" id="IPR005828">
    <property type="entry name" value="MFS_sugar_transport-like"/>
</dbReference>
<feature type="transmembrane region" description="Helical" evidence="9">
    <location>
        <begin position="6"/>
        <end position="24"/>
    </location>
</feature>
<dbReference type="InterPro" id="IPR036259">
    <property type="entry name" value="MFS_trans_sf"/>
</dbReference>
<dbReference type="GO" id="GO:0005351">
    <property type="term" value="F:carbohydrate:proton symporter activity"/>
    <property type="evidence" value="ECO:0007669"/>
    <property type="project" value="TreeGrafter"/>
</dbReference>
<evidence type="ECO:0000313" key="12">
    <source>
        <dbReference type="Proteomes" id="UP000235786"/>
    </source>
</evidence>
<evidence type="ECO:0000256" key="9">
    <source>
        <dbReference type="SAM" id="Phobius"/>
    </source>
</evidence>
<gene>
    <name evidence="11" type="ORF">L207DRAFT_523762</name>
</gene>
<dbReference type="CDD" id="cd17356">
    <property type="entry name" value="MFS_HXT"/>
    <property type="match status" value="1"/>
</dbReference>
<comment type="similarity">
    <text evidence="2 7">Belongs to the major facilitator superfamily. Sugar transporter (TC 2.A.1.1) family.</text>
</comment>
<dbReference type="InterPro" id="IPR020846">
    <property type="entry name" value="MFS_dom"/>
</dbReference>
<evidence type="ECO:0000256" key="4">
    <source>
        <dbReference type="ARBA" id="ARBA00022692"/>
    </source>
</evidence>
<organism evidence="11 12">
    <name type="scientific">Hyaloscypha variabilis (strain UAMH 11265 / GT02V1 / F)</name>
    <name type="common">Meliniomyces variabilis</name>
    <dbReference type="NCBI Taxonomy" id="1149755"/>
    <lineage>
        <taxon>Eukaryota</taxon>
        <taxon>Fungi</taxon>
        <taxon>Dikarya</taxon>
        <taxon>Ascomycota</taxon>
        <taxon>Pezizomycotina</taxon>
        <taxon>Leotiomycetes</taxon>
        <taxon>Helotiales</taxon>
        <taxon>Hyaloscyphaceae</taxon>
        <taxon>Hyaloscypha</taxon>
        <taxon>Hyaloscypha variabilis</taxon>
    </lineage>
</organism>
<dbReference type="InterPro" id="IPR005829">
    <property type="entry name" value="Sugar_transporter_CS"/>
</dbReference>
<evidence type="ECO:0000256" key="7">
    <source>
        <dbReference type="RuleBase" id="RU003346"/>
    </source>
</evidence>
<evidence type="ECO:0000256" key="8">
    <source>
        <dbReference type="SAM" id="MobiDB-lite"/>
    </source>
</evidence>
<comment type="subcellular location">
    <subcellularLocation>
        <location evidence="1">Membrane</location>
        <topology evidence="1">Multi-pass membrane protein</topology>
    </subcellularLocation>
</comment>
<dbReference type="NCBIfam" id="TIGR00879">
    <property type="entry name" value="SP"/>
    <property type="match status" value="1"/>
</dbReference>
<feature type="compositionally biased region" description="Basic and acidic residues" evidence="8">
    <location>
        <begin position="538"/>
        <end position="552"/>
    </location>
</feature>
<dbReference type="PROSITE" id="PS50850">
    <property type="entry name" value="MFS"/>
    <property type="match status" value="1"/>
</dbReference>
<keyword evidence="11" id="KW-0762">Sugar transport</keyword>